<gene>
    <name evidence="9" type="ORF">ACFPOB_13240</name>
</gene>
<dbReference type="Pfam" id="PF20464">
    <property type="entry name" value="MmeI_N"/>
    <property type="match status" value="1"/>
</dbReference>
<evidence type="ECO:0000313" key="9">
    <source>
        <dbReference type="EMBL" id="MFC5420524.1"/>
    </source>
</evidence>
<evidence type="ECO:0000259" key="8">
    <source>
        <dbReference type="Pfam" id="PF20473"/>
    </source>
</evidence>
<dbReference type="PANTHER" id="PTHR33841">
    <property type="entry name" value="DNA METHYLTRANSFERASE YEEA-RELATED"/>
    <property type="match status" value="1"/>
</dbReference>
<evidence type="ECO:0000313" key="10">
    <source>
        <dbReference type="Proteomes" id="UP001596053"/>
    </source>
</evidence>
<evidence type="ECO:0000259" key="6">
    <source>
        <dbReference type="Pfam" id="PF20465"/>
    </source>
</evidence>
<dbReference type="Pfam" id="PF20466">
    <property type="entry name" value="MmeI_TRD"/>
    <property type="match status" value="1"/>
</dbReference>
<proteinExistence type="predicted"/>
<dbReference type="Pfam" id="PF20465">
    <property type="entry name" value="MmeI_hel"/>
    <property type="match status" value="1"/>
</dbReference>
<feature type="domain" description="MmeI-like N-terminal" evidence="5">
    <location>
        <begin position="9"/>
        <end position="238"/>
    </location>
</feature>
<keyword evidence="2 9" id="KW-0489">Methyltransferase</keyword>
<organism evidence="9 10">
    <name type="scientific">Bosea eneae</name>
    <dbReference type="NCBI Taxonomy" id="151454"/>
    <lineage>
        <taxon>Bacteria</taxon>
        <taxon>Pseudomonadati</taxon>
        <taxon>Pseudomonadota</taxon>
        <taxon>Alphaproteobacteria</taxon>
        <taxon>Hyphomicrobiales</taxon>
        <taxon>Boseaceae</taxon>
        <taxon>Bosea</taxon>
    </lineage>
</organism>
<dbReference type="InterPro" id="IPR046819">
    <property type="entry name" value="MmeI_hel"/>
</dbReference>
<dbReference type="EC" id="2.1.1.72" evidence="1"/>
<feature type="domain" description="MmeI-like target recognition" evidence="7">
    <location>
        <begin position="853"/>
        <end position="924"/>
    </location>
</feature>
<evidence type="ECO:0000256" key="2">
    <source>
        <dbReference type="ARBA" id="ARBA00022603"/>
    </source>
</evidence>
<dbReference type="InterPro" id="IPR046817">
    <property type="entry name" value="MmeI_N"/>
</dbReference>
<keyword evidence="10" id="KW-1185">Reference proteome</keyword>
<evidence type="ECO:0000259" key="7">
    <source>
        <dbReference type="Pfam" id="PF20466"/>
    </source>
</evidence>
<dbReference type="RefSeq" id="WP_377798933.1">
    <property type="nucleotide sequence ID" value="NZ_JBHSLW010000018.1"/>
</dbReference>
<dbReference type="SUPFAM" id="SSF53335">
    <property type="entry name" value="S-adenosyl-L-methionine-dependent methyltransferases"/>
    <property type="match status" value="1"/>
</dbReference>
<dbReference type="GO" id="GO:0032259">
    <property type="term" value="P:methylation"/>
    <property type="evidence" value="ECO:0007669"/>
    <property type="project" value="UniProtKB-KW"/>
</dbReference>
<dbReference type="EMBL" id="JBHSLW010000018">
    <property type="protein sequence ID" value="MFC5420524.1"/>
    <property type="molecule type" value="Genomic_DNA"/>
</dbReference>
<dbReference type="Proteomes" id="UP001596053">
    <property type="component" value="Unassembled WGS sequence"/>
</dbReference>
<dbReference type="InterPro" id="IPR029063">
    <property type="entry name" value="SAM-dependent_MTases_sf"/>
</dbReference>
<comment type="catalytic activity">
    <reaction evidence="4">
        <text>a 2'-deoxyadenosine in DNA + S-adenosyl-L-methionine = an N(6)-methyl-2'-deoxyadenosine in DNA + S-adenosyl-L-homocysteine + H(+)</text>
        <dbReference type="Rhea" id="RHEA:15197"/>
        <dbReference type="Rhea" id="RHEA-COMP:12418"/>
        <dbReference type="Rhea" id="RHEA-COMP:12419"/>
        <dbReference type="ChEBI" id="CHEBI:15378"/>
        <dbReference type="ChEBI" id="CHEBI:57856"/>
        <dbReference type="ChEBI" id="CHEBI:59789"/>
        <dbReference type="ChEBI" id="CHEBI:90615"/>
        <dbReference type="ChEBI" id="CHEBI:90616"/>
        <dbReference type="EC" id="2.1.1.72"/>
    </reaction>
</comment>
<comment type="caution">
    <text evidence="9">The sequence shown here is derived from an EMBL/GenBank/DDBJ whole genome shotgun (WGS) entry which is preliminary data.</text>
</comment>
<evidence type="ECO:0000259" key="5">
    <source>
        <dbReference type="Pfam" id="PF20464"/>
    </source>
</evidence>
<reference evidence="10" key="1">
    <citation type="journal article" date="2019" name="Int. J. Syst. Evol. Microbiol.">
        <title>The Global Catalogue of Microorganisms (GCM) 10K type strain sequencing project: providing services to taxonomists for standard genome sequencing and annotation.</title>
        <authorList>
            <consortium name="The Broad Institute Genomics Platform"/>
            <consortium name="The Broad Institute Genome Sequencing Center for Infectious Disease"/>
            <person name="Wu L."/>
            <person name="Ma J."/>
        </authorList>
    </citation>
    <scope>NUCLEOTIDE SEQUENCE [LARGE SCALE GENOMIC DNA]</scope>
    <source>
        <strain evidence="10">NCAIM B.01391</strain>
    </source>
</reference>
<dbReference type="InterPro" id="IPR046816">
    <property type="entry name" value="MmeI_Mtase"/>
</dbReference>
<feature type="domain" description="MmeI-like helicase spacer" evidence="6">
    <location>
        <begin position="243"/>
        <end position="315"/>
    </location>
</feature>
<dbReference type="Gene3D" id="3.40.50.150">
    <property type="entry name" value="Vaccinia Virus protein VP39"/>
    <property type="match status" value="1"/>
</dbReference>
<sequence>MLGGGVAPDAEEVDAFIARWRISEGAERASFPMFISEFCELLRIERPQPPTSDAEAVAYRFEYPVRQFGPDGSATTGRIDLYRKSCFAMEAKQLRLKGQAKEILPAGDTDHERTGVPRGRRGADRGLDVMMLNAKRQAEQYCRALPASHGWPPFIILCDVGHCFEFYADFSGQGKNYAQFPDRHRFRVYLEDLRDPATRAWIARIWSDPLSLDPSRQAASATRQIAQRLALVSKALERRYDPEDVALFLMRCVFTMFAEDVRLIPADSFKRLLRECLEAPKSFKPLVEDLWRTMDLGGYSSAIRSELKRFNGRMFAEPQVFALGRDGVAELLAAAEHDWSVVDPAIFGTLLEQALEPAERARLGAHYTPRAYVERLVVETVIAPLRDDWRNVLAAAQQARDGGSLKNALALVEDFHSRLGKTRVLDPACGTGNFLHVAQDLMKRLEGEVLEVAAELGAAEQLGGFGARGVGPWLFFGIDANRRAVAIADLMLWIGYLQWHLRTRAFAPREPILEELTQIVPGDALLLWDDWPVPLVEGGREITPRNPRRPDWPEVEFIVGNPPFVGGKDLRGRLGDGYVGALRAAYPQMNESADLVMYWWDRAAELLVMPGTKLRRFGFVTTNSIIQLFQRRVVERHLNAKKPISILLAIADHPWTKAGKDTAAVRIAMTVAEAGRQEGRLLEVIAESGLDTDQPRVKVRERQGVINSDLSIGADVTRTTRLLANEGLCSPGVKLHGAGFIVTPAEAEALGLGRRPGLDDHIRRYRNGRDLTAHSRDVMAIDLFGLSAAEVRERFPEVYQHLRLTVEKGRRTQFERSPTTDARSYLANWWLFGKPRQELRPALARLQRYIATVETAKHRVFQFLDAGILPDNMLVAVAVSDAFHLGVLSSRVHTAWSLQQGGTLEDRPRYSKSLCFDPFPFPEITEAQKQVIREPAEALDALRKNVLERHPDLTLTKLYNVRQAILAGRPLSPAEVDIRDRGLVVILNEHHEAIDAAVTAAYGLAANADDEAILALLVALNHDRAREEERGTTSWLRPDYQRPRFGRGAAISEQIAAAELLSLPAPSSGKPVFPAQPVERVAAVLAILAVSHVPLDADAIALRFRQGLRVRPGVRAILVSLARVGEVSTGDGGTSFGRPFRATG</sequence>
<dbReference type="InterPro" id="IPR002052">
    <property type="entry name" value="DNA_methylase_N6_adenine_CS"/>
</dbReference>
<protein>
    <recommendedName>
        <fullName evidence="1">site-specific DNA-methyltransferase (adenine-specific)</fullName>
        <ecNumber evidence="1">2.1.1.72</ecNumber>
    </recommendedName>
</protein>
<feature type="domain" description="MmeI-like DNA-methyltransferase" evidence="8">
    <location>
        <begin position="412"/>
        <end position="672"/>
    </location>
</feature>
<evidence type="ECO:0000256" key="3">
    <source>
        <dbReference type="ARBA" id="ARBA00022679"/>
    </source>
</evidence>
<dbReference type="PROSITE" id="PS00092">
    <property type="entry name" value="N6_MTASE"/>
    <property type="match status" value="1"/>
</dbReference>
<dbReference type="GO" id="GO:0008168">
    <property type="term" value="F:methyltransferase activity"/>
    <property type="evidence" value="ECO:0007669"/>
    <property type="project" value="UniProtKB-KW"/>
</dbReference>
<dbReference type="Pfam" id="PF20473">
    <property type="entry name" value="MmeI_Mtase"/>
    <property type="match status" value="1"/>
</dbReference>
<accession>A0ABW0IQK1</accession>
<evidence type="ECO:0000256" key="4">
    <source>
        <dbReference type="ARBA" id="ARBA00047942"/>
    </source>
</evidence>
<dbReference type="PANTHER" id="PTHR33841:SF1">
    <property type="entry name" value="DNA METHYLTRANSFERASE A"/>
    <property type="match status" value="1"/>
</dbReference>
<name>A0ABW0IQK1_9HYPH</name>
<dbReference type="PRINTS" id="PR00507">
    <property type="entry name" value="N12N6MTFRASE"/>
</dbReference>
<keyword evidence="3" id="KW-0808">Transferase</keyword>
<dbReference type="InterPro" id="IPR046820">
    <property type="entry name" value="MmeI_TRD"/>
</dbReference>
<evidence type="ECO:0000256" key="1">
    <source>
        <dbReference type="ARBA" id="ARBA00011900"/>
    </source>
</evidence>
<dbReference type="InterPro" id="IPR050953">
    <property type="entry name" value="N4_N6_ade-DNA_methylase"/>
</dbReference>